<accession>A0A4Z0P3N7</accession>
<name>A0A4Z0P3N7_9BACT</name>
<gene>
    <name evidence="1" type="ORF">EU556_21650</name>
</gene>
<dbReference type="Proteomes" id="UP000298337">
    <property type="component" value="Unassembled WGS sequence"/>
</dbReference>
<proteinExistence type="predicted"/>
<evidence type="ECO:0000313" key="2">
    <source>
        <dbReference type="Proteomes" id="UP000298337"/>
    </source>
</evidence>
<protein>
    <submittedName>
        <fullName evidence="1">Uncharacterized protein</fullName>
    </submittedName>
</protein>
<dbReference type="OrthoDB" id="880716at2"/>
<organism evidence="1 2">
    <name type="scientific">Hymenobacter fodinae</name>
    <dbReference type="NCBI Taxonomy" id="2510796"/>
    <lineage>
        <taxon>Bacteria</taxon>
        <taxon>Pseudomonadati</taxon>
        <taxon>Bacteroidota</taxon>
        <taxon>Cytophagia</taxon>
        <taxon>Cytophagales</taxon>
        <taxon>Hymenobacteraceae</taxon>
        <taxon>Hymenobacter</taxon>
    </lineage>
</organism>
<reference evidence="1 2" key="1">
    <citation type="submission" date="2019-04" db="EMBL/GenBank/DDBJ databases">
        <authorList>
            <person name="Feng G."/>
            <person name="Zhang J."/>
            <person name="Zhu H."/>
        </authorList>
    </citation>
    <scope>NUCLEOTIDE SEQUENCE [LARGE SCALE GENOMIC DNA]</scope>
    <source>
        <strain evidence="1 2">92R-1</strain>
    </source>
</reference>
<dbReference type="EMBL" id="SRLA01000005">
    <property type="protein sequence ID" value="TGE04789.1"/>
    <property type="molecule type" value="Genomic_DNA"/>
</dbReference>
<evidence type="ECO:0000313" key="1">
    <source>
        <dbReference type="EMBL" id="TGE04789.1"/>
    </source>
</evidence>
<dbReference type="RefSeq" id="WP_135436250.1">
    <property type="nucleotide sequence ID" value="NZ_SRLA01000005.1"/>
</dbReference>
<dbReference type="AlphaFoldDB" id="A0A4Z0P3N7"/>
<comment type="caution">
    <text evidence="1">The sequence shown here is derived from an EMBL/GenBank/DDBJ whole genome shotgun (WGS) entry which is preliminary data.</text>
</comment>
<keyword evidence="2" id="KW-1185">Reference proteome</keyword>
<sequence>MPQLAGLPLYFENPTGRLYEHPDGYAILTYNRAPRQLATFQAFLQHLENLLKRHGWNKILADHRQMTPFTQEEQTFLHEHWLLLSHTVQKGMFSAVLIPDEPLAQLPAEQQTPHPMRVGELTYHLFTQVEPATAWLRSL</sequence>